<sequence>MDLIGQLKRPQLSALPRGTQHGEVRRRSDLVLQMKLGSLLGLLKRLETVSAGLLDIGYILCCRRWSPLMERAVKGNLQLCLRWIPWSDLASEAALNLGPQPSGAVGPWCDNRRFPSRTRTNNRSRGTCLGAITVSLSPLPPAEHSFKLDEQATDSKRPPRPLHNTLATGKTPTETHNIRNKQSRTLLTPARN</sequence>
<evidence type="ECO:0000313" key="3">
    <source>
        <dbReference type="Proteomes" id="UP001066276"/>
    </source>
</evidence>
<feature type="region of interest" description="Disordered" evidence="1">
    <location>
        <begin position="148"/>
        <end position="192"/>
    </location>
</feature>
<proteinExistence type="predicted"/>
<dbReference type="Proteomes" id="UP001066276">
    <property type="component" value="Chromosome 1_1"/>
</dbReference>
<reference evidence="2" key="1">
    <citation type="journal article" date="2022" name="bioRxiv">
        <title>Sequencing and chromosome-scale assembly of the giantPleurodeles waltlgenome.</title>
        <authorList>
            <person name="Brown T."/>
            <person name="Elewa A."/>
            <person name="Iarovenko S."/>
            <person name="Subramanian E."/>
            <person name="Araus A.J."/>
            <person name="Petzold A."/>
            <person name="Susuki M."/>
            <person name="Suzuki K.-i.T."/>
            <person name="Hayashi T."/>
            <person name="Toyoda A."/>
            <person name="Oliveira C."/>
            <person name="Osipova E."/>
            <person name="Leigh N.D."/>
            <person name="Simon A."/>
            <person name="Yun M.H."/>
        </authorList>
    </citation>
    <scope>NUCLEOTIDE SEQUENCE</scope>
    <source>
        <strain evidence="2">20211129_DDA</strain>
        <tissue evidence="2">Liver</tissue>
    </source>
</reference>
<gene>
    <name evidence="2" type="ORF">NDU88_001060</name>
</gene>
<protein>
    <submittedName>
        <fullName evidence="2">Uncharacterized protein</fullName>
    </submittedName>
</protein>
<accession>A0AAV7WH90</accession>
<name>A0AAV7WH90_PLEWA</name>
<keyword evidence="3" id="KW-1185">Reference proteome</keyword>
<evidence type="ECO:0000256" key="1">
    <source>
        <dbReference type="SAM" id="MobiDB-lite"/>
    </source>
</evidence>
<dbReference type="AlphaFoldDB" id="A0AAV7WH90"/>
<feature type="compositionally biased region" description="Polar residues" evidence="1">
    <location>
        <begin position="183"/>
        <end position="192"/>
    </location>
</feature>
<comment type="caution">
    <text evidence="2">The sequence shown here is derived from an EMBL/GenBank/DDBJ whole genome shotgun (WGS) entry which is preliminary data.</text>
</comment>
<feature type="compositionally biased region" description="Polar residues" evidence="1">
    <location>
        <begin position="165"/>
        <end position="175"/>
    </location>
</feature>
<organism evidence="2 3">
    <name type="scientific">Pleurodeles waltl</name>
    <name type="common">Iberian ribbed newt</name>
    <dbReference type="NCBI Taxonomy" id="8319"/>
    <lineage>
        <taxon>Eukaryota</taxon>
        <taxon>Metazoa</taxon>
        <taxon>Chordata</taxon>
        <taxon>Craniata</taxon>
        <taxon>Vertebrata</taxon>
        <taxon>Euteleostomi</taxon>
        <taxon>Amphibia</taxon>
        <taxon>Batrachia</taxon>
        <taxon>Caudata</taxon>
        <taxon>Salamandroidea</taxon>
        <taxon>Salamandridae</taxon>
        <taxon>Pleurodelinae</taxon>
        <taxon>Pleurodeles</taxon>
    </lineage>
</organism>
<dbReference type="EMBL" id="JANPWB010000001">
    <property type="protein sequence ID" value="KAJ1213423.1"/>
    <property type="molecule type" value="Genomic_DNA"/>
</dbReference>
<evidence type="ECO:0000313" key="2">
    <source>
        <dbReference type="EMBL" id="KAJ1213423.1"/>
    </source>
</evidence>
<feature type="compositionally biased region" description="Basic and acidic residues" evidence="1">
    <location>
        <begin position="148"/>
        <end position="157"/>
    </location>
</feature>